<comment type="similarity">
    <text evidence="1">Belongs to the ABC transporter superfamily.</text>
</comment>
<evidence type="ECO:0000256" key="2">
    <source>
        <dbReference type="ARBA" id="ARBA00022448"/>
    </source>
</evidence>
<dbReference type="PANTHER" id="PTHR46743:SF2">
    <property type="entry name" value="TEICHOIC ACIDS EXPORT ATP-BINDING PROTEIN TAGH"/>
    <property type="match status" value="1"/>
</dbReference>
<dbReference type="InterPro" id="IPR003439">
    <property type="entry name" value="ABC_transporter-like_ATP-bd"/>
</dbReference>
<dbReference type="Pfam" id="PF00005">
    <property type="entry name" value="ABC_tran"/>
    <property type="match status" value="1"/>
</dbReference>
<gene>
    <name evidence="6" type="ORF">GGR16_002427</name>
</gene>
<dbReference type="Proteomes" id="UP000577362">
    <property type="component" value="Unassembled WGS sequence"/>
</dbReference>
<dbReference type="SUPFAM" id="SSF52540">
    <property type="entry name" value="P-loop containing nucleoside triphosphate hydrolases"/>
    <property type="match status" value="1"/>
</dbReference>
<dbReference type="InterPro" id="IPR015860">
    <property type="entry name" value="ABC_transpr_TagH-like"/>
</dbReference>
<sequence length="248" mass="27226">MAEILIEDLHLSFPVLHTGHRSLKKTIVSTATGGAIQRDARALPIVHALQGISMHIHPGDRIALIGPNGSGKSTLLRVMAGIYEPTAGYIRTDGEIVPLLDLNLGLNGDMTGRENILTRGMYLGIPPKDFERFAPEIEEFTELGPYLDLPVRTYSSGMQMRLSLGVATTLEPDILLMDEWVLAGDAKFLSKARERMSRFVEKASILVVASHSEEIIKTWCNKAVYLKAGVIQAIGSVDDVMREYKKAA</sequence>
<comment type="caution">
    <text evidence="6">The sequence shown here is derived from an EMBL/GenBank/DDBJ whole genome shotgun (WGS) entry which is preliminary data.</text>
</comment>
<evidence type="ECO:0000313" key="6">
    <source>
        <dbReference type="EMBL" id="MBB4017398.1"/>
    </source>
</evidence>
<dbReference type="AlphaFoldDB" id="A0A840C177"/>
<dbReference type="GO" id="GO:0016020">
    <property type="term" value="C:membrane"/>
    <property type="evidence" value="ECO:0007669"/>
    <property type="project" value="InterPro"/>
</dbReference>
<dbReference type="PROSITE" id="PS50893">
    <property type="entry name" value="ABC_TRANSPORTER_2"/>
    <property type="match status" value="1"/>
</dbReference>
<organism evidence="6 7">
    <name type="scientific">Chelatococcus caeni</name>
    <dbReference type="NCBI Taxonomy" id="1348468"/>
    <lineage>
        <taxon>Bacteria</taxon>
        <taxon>Pseudomonadati</taxon>
        <taxon>Pseudomonadota</taxon>
        <taxon>Alphaproteobacteria</taxon>
        <taxon>Hyphomicrobiales</taxon>
        <taxon>Chelatococcaceae</taxon>
        <taxon>Chelatococcus</taxon>
    </lineage>
</organism>
<dbReference type="InterPro" id="IPR017871">
    <property type="entry name" value="ABC_transporter-like_CS"/>
</dbReference>
<keyword evidence="7" id="KW-1185">Reference proteome</keyword>
<dbReference type="InterPro" id="IPR003593">
    <property type="entry name" value="AAA+_ATPase"/>
</dbReference>
<proteinExistence type="inferred from homology"/>
<keyword evidence="4 6" id="KW-0067">ATP-binding</keyword>
<protein>
    <submittedName>
        <fullName evidence="6">ABC-2 type transport system ATP-binding protein/lipopolysaccharide transport system ATP-binding protein</fullName>
    </submittedName>
</protein>
<dbReference type="Gene3D" id="3.40.50.300">
    <property type="entry name" value="P-loop containing nucleotide triphosphate hydrolases"/>
    <property type="match status" value="1"/>
</dbReference>
<dbReference type="RefSeq" id="WP_183316752.1">
    <property type="nucleotide sequence ID" value="NZ_JACIEN010000002.1"/>
</dbReference>
<dbReference type="InterPro" id="IPR050683">
    <property type="entry name" value="Bact_Polysacc_Export_ATP-bd"/>
</dbReference>
<evidence type="ECO:0000313" key="7">
    <source>
        <dbReference type="Proteomes" id="UP000577362"/>
    </source>
</evidence>
<evidence type="ECO:0000256" key="3">
    <source>
        <dbReference type="ARBA" id="ARBA00022741"/>
    </source>
</evidence>
<feature type="domain" description="ABC transporter" evidence="5">
    <location>
        <begin position="23"/>
        <end position="248"/>
    </location>
</feature>
<dbReference type="EMBL" id="JACIEN010000002">
    <property type="protein sequence ID" value="MBB4017398.1"/>
    <property type="molecule type" value="Genomic_DNA"/>
</dbReference>
<evidence type="ECO:0000259" key="5">
    <source>
        <dbReference type="PROSITE" id="PS50893"/>
    </source>
</evidence>
<dbReference type="GO" id="GO:0140359">
    <property type="term" value="F:ABC-type transporter activity"/>
    <property type="evidence" value="ECO:0007669"/>
    <property type="project" value="InterPro"/>
</dbReference>
<dbReference type="GO" id="GO:0016887">
    <property type="term" value="F:ATP hydrolysis activity"/>
    <property type="evidence" value="ECO:0007669"/>
    <property type="project" value="InterPro"/>
</dbReference>
<evidence type="ECO:0000256" key="1">
    <source>
        <dbReference type="ARBA" id="ARBA00005417"/>
    </source>
</evidence>
<dbReference type="SMART" id="SM00382">
    <property type="entry name" value="AAA"/>
    <property type="match status" value="1"/>
</dbReference>
<accession>A0A840C177</accession>
<dbReference type="GO" id="GO:0005524">
    <property type="term" value="F:ATP binding"/>
    <property type="evidence" value="ECO:0007669"/>
    <property type="project" value="UniProtKB-KW"/>
</dbReference>
<dbReference type="InterPro" id="IPR027417">
    <property type="entry name" value="P-loop_NTPase"/>
</dbReference>
<keyword evidence="2" id="KW-0813">Transport</keyword>
<dbReference type="CDD" id="cd03220">
    <property type="entry name" value="ABC_KpsT_Wzt"/>
    <property type="match status" value="1"/>
</dbReference>
<evidence type="ECO:0000256" key="4">
    <source>
        <dbReference type="ARBA" id="ARBA00022840"/>
    </source>
</evidence>
<dbReference type="PANTHER" id="PTHR46743">
    <property type="entry name" value="TEICHOIC ACIDS EXPORT ATP-BINDING PROTEIN TAGH"/>
    <property type="match status" value="1"/>
</dbReference>
<name>A0A840C177_9HYPH</name>
<reference evidence="6 7" key="1">
    <citation type="submission" date="2020-08" db="EMBL/GenBank/DDBJ databases">
        <title>Genomic Encyclopedia of Type Strains, Phase IV (KMG-IV): sequencing the most valuable type-strain genomes for metagenomic binning, comparative biology and taxonomic classification.</title>
        <authorList>
            <person name="Goeker M."/>
        </authorList>
    </citation>
    <scope>NUCLEOTIDE SEQUENCE [LARGE SCALE GENOMIC DNA]</scope>
    <source>
        <strain evidence="6 7">DSM 103737</strain>
    </source>
</reference>
<dbReference type="PROSITE" id="PS00211">
    <property type="entry name" value="ABC_TRANSPORTER_1"/>
    <property type="match status" value="1"/>
</dbReference>
<keyword evidence="3" id="KW-0547">Nucleotide-binding</keyword>